<dbReference type="SUPFAM" id="SSF54631">
    <property type="entry name" value="CBS-domain pair"/>
    <property type="match status" value="1"/>
</dbReference>
<dbReference type="InterPro" id="IPR000719">
    <property type="entry name" value="Prot_kinase_dom"/>
</dbReference>
<sequence length="1131" mass="117901">MTADCHSVLTPDGPRLDADQVSAVDKQQQQLQLLQQQQQQQQQVDIAITDDHEGAGTVIHVRGPGSCSRMSDLGCVFDKLGVDIVSCSTMPTAGSCDMMLVVVDRHDSQPLDDCMKQSAPDSKPERSGGSDNTLMQRHNADADGELLVAPSPRVGSRRRRGPPPRTPSRIMLSPVAPHGDEKLFVAIPKSGSEKRRRPVMRSATVSAAATPSSAGRQSVLAALLGSQGNLGKFGPTAPSPKAAAAAAAAAGMPYNVAVAAAQLLGNSGSTRDAAAAAIAAAVANEQQQQQQYPPGTPLRSPGFASAPCSAGSSSEALRSPIAATPRGGQVPLTPPTPVHPAVAAAAAAAIAAAAEAAGEEAAAAAAAMAAAAREREALAATGVSCTIAEEVEENSSVVESVGGDADAEDSGSGADASDASDAGSSCSEEWWCGPLTGLTVRDIMTGPLQVVAADADVSVARQLMVQYNLPGILVDVGSGAEPGFLTRRDFFKVSLTRRSHKRRPAKHTVRDIMSHPVIAFDAHEPIESCAQMMQEKGVRRAAVRDTSVVPAAAAESAGESTSAESAAAPRQHLAAYVGLVSDASIFRRLGLYPEEGTALEEEDHMLLGLPLGLRQHHMRGAESSADGSGLDTPCSTSRAVPAAAAGDDSISASSSGAPDVLSRYKTAAALWEVDMSEVEVIKRIGEGSFGEVMVASYRGTKVAVKRLRALDTDDIPMAGERQHDSSTGSSAASRDGSSSPSACSRQGGSQAAFRQFFEREIAILASIRHPNVVNFIGACHKPGQRCLVTEYCARGSLDQVLHKSGLALDLLKRVEFAMDVARGMACLHAQRPIIIHRDLKTANLLVSARFEVKVADFGLSRIKDASHLQVSRAGLEGTIEYCAPEVLRGEPYTERCDVYSFGVVLHELLTRQRPYADQDVPVFLLMVNIGNGSLSLPELPAEVATPGLIELTGRCLAFHAVDRPDFREVLSLLEGEYRGLRAAQQKQPRQAAAGAQQQQQQPQCGQPAQPVLRCDSASGEDARMRKRSDVAATPSGSRYTSPFAAAASADQGDVRVVNDTNPNPAAMEPPVVSARQRGSDNGSGRVSWARKAGSDTGAPAAAAAAAAGGGKPALSPFALLQCPQGDAGETC</sequence>
<keyword evidence="4" id="KW-0418">Kinase</keyword>
<feature type="domain" description="Protein kinase" evidence="8">
    <location>
        <begin position="678"/>
        <end position="980"/>
    </location>
</feature>
<dbReference type="Gene3D" id="3.10.580.10">
    <property type="entry name" value="CBS-domain"/>
    <property type="match status" value="1"/>
</dbReference>
<evidence type="ECO:0000256" key="1">
    <source>
        <dbReference type="ARBA" id="ARBA00022527"/>
    </source>
</evidence>
<keyword evidence="10" id="KW-1185">Reference proteome</keyword>
<keyword evidence="1" id="KW-0723">Serine/threonine-protein kinase</keyword>
<evidence type="ECO:0000256" key="7">
    <source>
        <dbReference type="SAM" id="MobiDB-lite"/>
    </source>
</evidence>
<protein>
    <recommendedName>
        <fullName evidence="8">Protein kinase domain-containing protein</fullName>
    </recommendedName>
</protein>
<feature type="region of interest" description="Disordered" evidence="7">
    <location>
        <begin position="286"/>
        <end position="316"/>
    </location>
</feature>
<dbReference type="InterPro" id="IPR046342">
    <property type="entry name" value="CBS_dom_sf"/>
</dbReference>
<feature type="region of interest" description="Disordered" evidence="7">
    <location>
        <begin position="618"/>
        <end position="658"/>
    </location>
</feature>
<dbReference type="Pfam" id="PF07714">
    <property type="entry name" value="PK_Tyr_Ser-Thr"/>
    <property type="match status" value="1"/>
</dbReference>
<dbReference type="EMBL" id="CP126210">
    <property type="protein sequence ID" value="WIA11994.1"/>
    <property type="molecule type" value="Genomic_DNA"/>
</dbReference>
<proteinExistence type="predicted"/>
<evidence type="ECO:0000256" key="5">
    <source>
        <dbReference type="ARBA" id="ARBA00022840"/>
    </source>
</evidence>
<dbReference type="PROSITE" id="PS00108">
    <property type="entry name" value="PROTEIN_KINASE_ST"/>
    <property type="match status" value="1"/>
</dbReference>
<evidence type="ECO:0000256" key="6">
    <source>
        <dbReference type="PROSITE-ProRule" id="PRU10141"/>
    </source>
</evidence>
<dbReference type="SUPFAM" id="SSF56112">
    <property type="entry name" value="Protein kinase-like (PK-like)"/>
    <property type="match status" value="1"/>
</dbReference>
<name>A0ABY8TSA1_TETOB</name>
<dbReference type="Gene3D" id="3.30.200.20">
    <property type="entry name" value="Phosphorylase Kinase, domain 1"/>
    <property type="match status" value="1"/>
</dbReference>
<feature type="compositionally biased region" description="Low complexity" evidence="7">
    <location>
        <begin position="642"/>
        <end position="657"/>
    </location>
</feature>
<feature type="compositionally biased region" description="Low complexity" evidence="7">
    <location>
        <begin position="1097"/>
        <end position="1106"/>
    </location>
</feature>
<dbReference type="InterPro" id="IPR001245">
    <property type="entry name" value="Ser-Thr/Tyr_kinase_cat_dom"/>
</dbReference>
<feature type="binding site" evidence="6">
    <location>
        <position position="705"/>
    </location>
    <ligand>
        <name>ATP</name>
        <dbReference type="ChEBI" id="CHEBI:30616"/>
    </ligand>
</feature>
<feature type="compositionally biased region" description="Low complexity" evidence="7">
    <location>
        <begin position="725"/>
        <end position="745"/>
    </location>
</feature>
<feature type="region of interest" description="Disordered" evidence="7">
    <location>
        <begin position="394"/>
        <end position="427"/>
    </location>
</feature>
<feature type="compositionally biased region" description="Basic and acidic residues" evidence="7">
    <location>
        <begin position="1020"/>
        <end position="1029"/>
    </location>
</feature>
<gene>
    <name evidence="9" type="ORF">OEZ85_012075</name>
</gene>
<dbReference type="PANTHER" id="PTHR44329">
    <property type="entry name" value="SERINE/THREONINE-PROTEIN KINASE TNNI3K-RELATED"/>
    <property type="match status" value="1"/>
</dbReference>
<dbReference type="Pfam" id="PF00571">
    <property type="entry name" value="CBS"/>
    <property type="match status" value="2"/>
</dbReference>
<evidence type="ECO:0000313" key="10">
    <source>
        <dbReference type="Proteomes" id="UP001244341"/>
    </source>
</evidence>
<feature type="region of interest" description="Disordered" evidence="7">
    <location>
        <begin position="983"/>
        <end position="1117"/>
    </location>
</feature>
<evidence type="ECO:0000313" key="9">
    <source>
        <dbReference type="EMBL" id="WIA11994.1"/>
    </source>
</evidence>
<reference evidence="9 10" key="1">
    <citation type="submission" date="2023-05" db="EMBL/GenBank/DDBJ databases">
        <title>A 100% complete, gapless, phased diploid assembly of the Scenedesmus obliquus UTEX 3031 genome.</title>
        <authorList>
            <person name="Biondi T.C."/>
            <person name="Hanschen E.R."/>
            <person name="Kwon T."/>
            <person name="Eng W."/>
            <person name="Kruse C.P.S."/>
            <person name="Koehler S.I."/>
            <person name="Kunde Y."/>
            <person name="Gleasner C.D."/>
            <person name="You Mak K.T."/>
            <person name="Polle J."/>
            <person name="Hovde B.T."/>
            <person name="Starkenburg S.R."/>
        </authorList>
    </citation>
    <scope>NUCLEOTIDE SEQUENCE [LARGE SCALE GENOMIC DNA]</scope>
    <source>
        <strain evidence="9 10">DOE0152z</strain>
    </source>
</reference>
<dbReference type="InterPro" id="IPR008271">
    <property type="entry name" value="Ser/Thr_kinase_AS"/>
</dbReference>
<dbReference type="InterPro" id="IPR011009">
    <property type="entry name" value="Kinase-like_dom_sf"/>
</dbReference>
<dbReference type="SMART" id="SM00220">
    <property type="entry name" value="S_TKc"/>
    <property type="match status" value="1"/>
</dbReference>
<feature type="compositionally biased region" description="Low complexity" evidence="7">
    <location>
        <begin position="394"/>
        <end position="425"/>
    </location>
</feature>
<dbReference type="InterPro" id="IPR051681">
    <property type="entry name" value="Ser/Thr_Kinases-Pseudokinases"/>
</dbReference>
<dbReference type="PROSITE" id="PS00107">
    <property type="entry name" value="PROTEIN_KINASE_ATP"/>
    <property type="match status" value="1"/>
</dbReference>
<evidence type="ECO:0000256" key="4">
    <source>
        <dbReference type="ARBA" id="ARBA00022777"/>
    </source>
</evidence>
<dbReference type="PANTHER" id="PTHR44329:SF298">
    <property type="entry name" value="MIXED LINEAGE KINASE DOMAIN-LIKE PROTEIN"/>
    <property type="match status" value="1"/>
</dbReference>
<dbReference type="InterPro" id="IPR017441">
    <property type="entry name" value="Protein_kinase_ATP_BS"/>
</dbReference>
<dbReference type="PROSITE" id="PS50011">
    <property type="entry name" value="PROTEIN_KINASE_DOM"/>
    <property type="match status" value="1"/>
</dbReference>
<dbReference type="Proteomes" id="UP001244341">
    <property type="component" value="Chromosome 3b"/>
</dbReference>
<dbReference type="CDD" id="cd13999">
    <property type="entry name" value="STKc_MAP3K-like"/>
    <property type="match status" value="1"/>
</dbReference>
<dbReference type="InterPro" id="IPR000644">
    <property type="entry name" value="CBS_dom"/>
</dbReference>
<feature type="region of interest" description="Disordered" evidence="7">
    <location>
        <begin position="714"/>
        <end position="746"/>
    </location>
</feature>
<keyword evidence="5 6" id="KW-0067">ATP-binding</keyword>
<feature type="region of interest" description="Disordered" evidence="7">
    <location>
        <begin position="111"/>
        <end position="174"/>
    </location>
</feature>
<evidence type="ECO:0000256" key="3">
    <source>
        <dbReference type="ARBA" id="ARBA00022741"/>
    </source>
</evidence>
<evidence type="ECO:0000256" key="2">
    <source>
        <dbReference type="ARBA" id="ARBA00022679"/>
    </source>
</evidence>
<keyword evidence="3 6" id="KW-0547">Nucleotide-binding</keyword>
<organism evidence="9 10">
    <name type="scientific">Tetradesmus obliquus</name>
    <name type="common">Green alga</name>
    <name type="synonym">Acutodesmus obliquus</name>
    <dbReference type="NCBI Taxonomy" id="3088"/>
    <lineage>
        <taxon>Eukaryota</taxon>
        <taxon>Viridiplantae</taxon>
        <taxon>Chlorophyta</taxon>
        <taxon>core chlorophytes</taxon>
        <taxon>Chlorophyceae</taxon>
        <taxon>CS clade</taxon>
        <taxon>Sphaeropleales</taxon>
        <taxon>Scenedesmaceae</taxon>
        <taxon>Tetradesmus</taxon>
    </lineage>
</organism>
<accession>A0ABY8TSA1</accession>
<dbReference type="Gene3D" id="1.10.510.10">
    <property type="entry name" value="Transferase(Phosphotransferase) domain 1"/>
    <property type="match status" value="1"/>
</dbReference>
<keyword evidence="2" id="KW-0808">Transferase</keyword>
<feature type="compositionally biased region" description="Low complexity" evidence="7">
    <location>
        <begin position="983"/>
        <end position="1010"/>
    </location>
</feature>
<evidence type="ECO:0000259" key="8">
    <source>
        <dbReference type="PROSITE" id="PS50011"/>
    </source>
</evidence>